<dbReference type="EMBL" id="JGVR01000022">
    <property type="protein sequence ID" value="KEZ17464.1"/>
    <property type="molecule type" value="Genomic_DNA"/>
</dbReference>
<dbReference type="EMBL" id="QRAL01000003">
    <property type="protein sequence ID" value="RSU60823.1"/>
    <property type="molecule type" value="Genomic_DNA"/>
</dbReference>
<evidence type="ECO:0000313" key="12">
    <source>
        <dbReference type="Proteomes" id="UP000219422"/>
    </source>
</evidence>
<reference evidence="8 15" key="6">
    <citation type="submission" date="2020-07" db="EMBL/GenBank/DDBJ databases">
        <title>Whole genome sequence of Sphingobium yanoikuyae A3.</title>
        <authorList>
            <person name="Han S.-S."/>
        </authorList>
    </citation>
    <scope>NUCLEOTIDE SEQUENCE [LARGE SCALE GENOMIC DNA]</scope>
    <source>
        <strain evidence="8 15">A3</strain>
    </source>
</reference>
<dbReference type="Proteomes" id="UP000287401">
    <property type="component" value="Unassembled WGS sequence"/>
</dbReference>
<evidence type="ECO:0000313" key="11">
    <source>
        <dbReference type="Proteomes" id="UP000037029"/>
    </source>
</evidence>
<evidence type="ECO:0000313" key="4">
    <source>
        <dbReference type="EMBL" id="ATP18197.1"/>
    </source>
</evidence>
<proteinExistence type="predicted"/>
<evidence type="ECO:0000313" key="8">
    <source>
        <dbReference type="EMBL" id="QNG45104.1"/>
    </source>
</evidence>
<reference evidence="6" key="7">
    <citation type="submission" date="2022-09" db="EMBL/GenBank/DDBJ databases">
        <title>Intensive care unit water sources are persistently colonized with multi-drug resistant bacteria and are the site of extensive horizontal gene transfer of antibiotic resistance genes.</title>
        <authorList>
            <person name="Diorio-Toth L."/>
        </authorList>
    </citation>
    <scope>NUCLEOTIDE SEQUENCE</scope>
    <source>
        <strain evidence="6">GD03659</strain>
    </source>
</reference>
<protein>
    <submittedName>
        <fullName evidence="5">Uncharacterized protein</fullName>
    </submittedName>
</protein>
<dbReference type="PROSITE" id="PS51257">
    <property type="entry name" value="PROKAR_LIPOPROTEIN"/>
    <property type="match status" value="1"/>
</dbReference>
<evidence type="ECO:0000313" key="10">
    <source>
        <dbReference type="Proteomes" id="UP000028534"/>
    </source>
</evidence>
<dbReference type="EMBL" id="JAOCKX010000002">
    <property type="protein sequence ID" value="MDH2129982.1"/>
    <property type="molecule type" value="Genomic_DNA"/>
</dbReference>
<keyword evidence="2" id="KW-0732">Signal</keyword>
<evidence type="ECO:0000313" key="6">
    <source>
        <dbReference type="EMBL" id="MDH2129982.1"/>
    </source>
</evidence>
<evidence type="ECO:0000256" key="2">
    <source>
        <dbReference type="SAM" id="SignalP"/>
    </source>
</evidence>
<dbReference type="Proteomes" id="UP000028534">
    <property type="component" value="Unassembled WGS sequence"/>
</dbReference>
<dbReference type="Proteomes" id="UP001162318">
    <property type="component" value="Unassembled WGS sequence"/>
</dbReference>
<dbReference type="PATRIC" id="fig|13690.10.peg.3549"/>
<dbReference type="EMBL" id="CP060122">
    <property type="protein sequence ID" value="QNG45104.1"/>
    <property type="molecule type" value="Genomic_DNA"/>
</dbReference>
<evidence type="ECO:0000313" key="3">
    <source>
        <dbReference type="EMBL" id="ATI81731.1"/>
    </source>
</evidence>
<dbReference type="eggNOG" id="ENOG5031BWY">
    <property type="taxonomic scope" value="Bacteria"/>
</dbReference>
<feature type="region of interest" description="Disordered" evidence="1">
    <location>
        <begin position="46"/>
        <end position="106"/>
    </location>
</feature>
<dbReference type="GeneID" id="57778772"/>
<accession>A0A084EHM2</accession>
<dbReference type="EMBL" id="CP047218">
    <property type="protein sequence ID" value="QHD68608.1"/>
    <property type="molecule type" value="Genomic_DNA"/>
</dbReference>
<reference evidence="3 12" key="3">
    <citation type="submission" date="2017-10" db="EMBL/GenBank/DDBJ databases">
        <title>Sphingobium yanoikuyae S72.</title>
        <authorList>
            <person name="Sanchez E."/>
            <person name="Bustos P."/>
            <person name="Mendoza P."/>
            <person name="Guo X."/>
            <person name="Mendoza A."/>
        </authorList>
    </citation>
    <scope>NUCLEOTIDE SEQUENCE [LARGE SCALE GENOMIC DNA]</scope>
    <source>
        <strain evidence="3 12">S72</strain>
    </source>
</reference>
<dbReference type="Proteomes" id="UP000219422">
    <property type="component" value="Chromosome"/>
</dbReference>
<evidence type="ECO:0000256" key="1">
    <source>
        <dbReference type="SAM" id="MobiDB-lite"/>
    </source>
</evidence>
<dbReference type="STRING" id="13690.AX777_19130"/>
<feature type="signal peptide" evidence="2">
    <location>
        <begin position="1"/>
        <end position="20"/>
    </location>
</feature>
<evidence type="ECO:0000313" key="14">
    <source>
        <dbReference type="Proteomes" id="UP000464086"/>
    </source>
</evidence>
<evidence type="ECO:0000313" key="13">
    <source>
        <dbReference type="Proteomes" id="UP000287401"/>
    </source>
</evidence>
<evidence type="ECO:0000313" key="7">
    <source>
        <dbReference type="EMBL" id="QHD68608.1"/>
    </source>
</evidence>
<gene>
    <name evidence="3" type="ORF">A6768_18150</name>
    <name evidence="4" type="ORF">BV87_07215</name>
    <name evidence="5" type="ORF">CP98_03466</name>
    <name evidence="9" type="ORF">DAH51_03910</name>
    <name evidence="7" type="ORF">GS397_17140</name>
    <name evidence="8" type="ORF">H3V42_25305</name>
    <name evidence="6" type="ORF">N5J77_02515</name>
</gene>
<evidence type="ECO:0000313" key="9">
    <source>
        <dbReference type="EMBL" id="RSU60823.1"/>
    </source>
</evidence>
<dbReference type="KEGG" id="sya:A6768_18150"/>
<feature type="chain" id="PRO_5015028967" evidence="2">
    <location>
        <begin position="21"/>
        <end position="106"/>
    </location>
</feature>
<dbReference type="AlphaFoldDB" id="A0A084EHM2"/>
<dbReference type="Proteomes" id="UP000515377">
    <property type="component" value="Chromosome"/>
</dbReference>
<reference evidence="7 14" key="5">
    <citation type="submission" date="2019-12" db="EMBL/GenBank/DDBJ databases">
        <title>Functional and genomic insights into the Sphingobium yanoikuyae YC-JY1, a bacterium efficiently degrading bisphenol A.</title>
        <authorList>
            <person name="Jia Y."/>
            <person name="Li X."/>
            <person name="Wang J."/>
            <person name="Eltoukhy A."/>
            <person name="Lamraoui I."/>
            <person name="Yan Y."/>
        </authorList>
    </citation>
    <scope>NUCLEOTIDE SEQUENCE [LARGE SCALE GENOMIC DNA]</scope>
    <source>
        <strain evidence="7 14">YC-JY1</strain>
    </source>
</reference>
<sequence length="106" mass="11071">MRHFARPLTFAALSGALLLAACGQKEEEAPATNNLVEPPVENVIVNEPEALPPEPENVVTPTPAPPPSVSEQQQILDDAEASGMTSRLRENGEGSQGADEAGNSSL</sequence>
<reference evidence="5 10" key="1">
    <citation type="submission" date="2014-03" db="EMBL/GenBank/DDBJ databases">
        <title>Genome sequence of Sphingobium yanoikuyae B1.</title>
        <authorList>
            <person name="Gan H.M."/>
            <person name="Gan H.Y."/>
            <person name="Savka M.A."/>
        </authorList>
    </citation>
    <scope>NUCLEOTIDE SEQUENCE [LARGE SCALE GENOMIC DNA]</scope>
    <source>
        <strain evidence="5 10">B1</strain>
    </source>
</reference>
<name>A0A084EHM2_SPHYA</name>
<dbReference type="EMBL" id="CP020925">
    <property type="protein sequence ID" value="ATP18197.1"/>
    <property type="molecule type" value="Genomic_DNA"/>
</dbReference>
<evidence type="ECO:0000313" key="5">
    <source>
        <dbReference type="EMBL" id="KEZ17464.1"/>
    </source>
</evidence>
<dbReference type="RefSeq" id="WP_010339642.1">
    <property type="nucleotide sequence ID" value="NZ_CALUBW010000064.1"/>
</dbReference>
<reference evidence="9 13" key="4">
    <citation type="submission" date="2018-07" db="EMBL/GenBank/DDBJ databases">
        <title>Genomic and Epidemiologic Investigation of an Indolent Hospital Outbreak.</title>
        <authorList>
            <person name="Johnson R.C."/>
            <person name="Deming C."/>
            <person name="Conlan S."/>
            <person name="Zellmer C.J."/>
            <person name="Michelin A.V."/>
            <person name="Lee-Lin S."/>
            <person name="Thomas P.J."/>
            <person name="Park M."/>
            <person name="Weingarten R.A."/>
            <person name="Less J."/>
            <person name="Dekker J.P."/>
            <person name="Frank K.M."/>
            <person name="Musser K.A."/>
            <person name="Mcquiston J.R."/>
            <person name="Henderson D.K."/>
            <person name="Lau A.F."/>
            <person name="Palmore T.N."/>
            <person name="Segre J.A."/>
        </authorList>
    </citation>
    <scope>NUCLEOTIDE SEQUENCE [LARGE SCALE GENOMIC DNA]</scope>
    <source>
        <strain evidence="9 13">SK-NIH.Env6_1116</strain>
    </source>
</reference>
<reference evidence="4 11" key="2">
    <citation type="submission" date="2017-04" db="EMBL/GenBank/DDBJ databases">
        <title>Characterization, genome and methylation analysis of a phthalic acid esters degrading strain Sphingobium yanoikuyae SHJ.</title>
        <authorList>
            <person name="Feng L."/>
        </authorList>
    </citation>
    <scope>NUCLEOTIDE SEQUENCE [LARGE SCALE GENOMIC DNA]</scope>
    <source>
        <strain evidence="4 11">SHJ</strain>
    </source>
</reference>
<evidence type="ECO:0000313" key="15">
    <source>
        <dbReference type="Proteomes" id="UP000515377"/>
    </source>
</evidence>
<organism evidence="5 10">
    <name type="scientific">Sphingobium yanoikuyae</name>
    <name type="common">Sphingomonas yanoikuyae</name>
    <dbReference type="NCBI Taxonomy" id="13690"/>
    <lineage>
        <taxon>Bacteria</taxon>
        <taxon>Pseudomonadati</taxon>
        <taxon>Pseudomonadota</taxon>
        <taxon>Alphaproteobacteria</taxon>
        <taxon>Sphingomonadales</taxon>
        <taxon>Sphingomonadaceae</taxon>
        <taxon>Sphingobium</taxon>
    </lineage>
</organism>
<dbReference type="Proteomes" id="UP000464086">
    <property type="component" value="Chromosome"/>
</dbReference>
<dbReference type="Proteomes" id="UP000037029">
    <property type="component" value="Chromosome"/>
</dbReference>
<dbReference type="EMBL" id="CP023741">
    <property type="protein sequence ID" value="ATI81731.1"/>
    <property type="molecule type" value="Genomic_DNA"/>
</dbReference>